<dbReference type="InterPro" id="IPR010730">
    <property type="entry name" value="HET"/>
</dbReference>
<sequence>MEISIPVDQLPKTIKDAFVIAGKLGVRYVWVDALCIIQDDPADWEAEAKRMGAIYASAFFTVAATSASQADQGFLNVREPKRAAVPFRSGPDQQSSGELYFRQPSDFLSDYHTYILEGPLRKRAWVLQEALLSRRTVHFTDKQIYMECRCSMFAEDGNVGDAYDRSFKAHSFLDGLTMIANTRGLETYAKIFFDIWQEIIQRYTTLSITRSSDRLPALSGLASLVERNIDCQYLYGIWSFNIAYGLLWHPGKPPMSSSTSSNPSYTPHATSIPDDSTTEYEPTPVHSPAGGPQYEDLPPSYDFALSDARNGGAALDASQIEAHRVSANEGPNDPEVWEYRVRGEGAEEPQEHEEAPAYDGHVPVQHVTSSQNIVVGQVGNSIPSSTPITTRSGSAVDDPPHSVPGAAYSGGSQARQAWGPFGAPGNGPFGAPGNGPFGAAGAGPFGAPGNGPFGPGRGFRGDSANSRGRGRRGRRSSSSQDWQALGQNMGKWGEEFGRRMGNWGEQFGRQAGAMGKQFGQRTEQWASAYSAGGGGYNPPARPMPAAGPSTSEQSGPPQYDHPPSYEAPAVGPGQETGVYRSLGPNEYPPEKVPQLPAEKPSAKTLGKQKSKDYDNGDDDDDDDDDDSSIFSDSSDSSDSFDEEDSDFDAIEAKYLSRIDAINKDAEIAASKGKSRELVEHERDIATKEAARKRDTEEYVFSKRSARSTQKRMFKDRSRELTRDYRQRKQELKDKSESGGKGKGKAKKGSGMKELKKDYKAKRRVLKRDRKDAKRWWKDERRTMKQRPSQWVGSGTPPEQKVLKGKGKATE</sequence>
<feature type="domain" description="Heterokaryon incompatibility" evidence="2">
    <location>
        <begin position="6"/>
        <end position="129"/>
    </location>
</feature>
<organism evidence="3 4">
    <name type="scientific">Didymella glomerata</name>
    <dbReference type="NCBI Taxonomy" id="749621"/>
    <lineage>
        <taxon>Eukaryota</taxon>
        <taxon>Fungi</taxon>
        <taxon>Dikarya</taxon>
        <taxon>Ascomycota</taxon>
        <taxon>Pezizomycotina</taxon>
        <taxon>Dothideomycetes</taxon>
        <taxon>Pleosporomycetidae</taxon>
        <taxon>Pleosporales</taxon>
        <taxon>Pleosporineae</taxon>
        <taxon>Didymellaceae</taxon>
        <taxon>Didymella</taxon>
    </lineage>
</organism>
<comment type="caution">
    <text evidence="3">The sequence shown here is derived from an EMBL/GenBank/DDBJ whole genome shotgun (WGS) entry which is preliminary data.</text>
</comment>
<dbReference type="AlphaFoldDB" id="A0A9W8X2W3"/>
<feature type="compositionally biased region" description="Acidic residues" evidence="1">
    <location>
        <begin position="615"/>
        <end position="627"/>
    </location>
</feature>
<name>A0A9W8X2W3_9PLEO</name>
<reference evidence="3" key="1">
    <citation type="submission" date="2022-10" db="EMBL/GenBank/DDBJ databases">
        <title>Tapping the CABI collections for fungal endophytes: first genome assemblies for Collariella, Neodidymelliopsis, Ascochyta clinopodiicola, Didymella pomorum, Didymosphaeria variabile, Neocosmospora piperis and Neocucurbitaria cava.</title>
        <authorList>
            <person name="Hill R."/>
        </authorList>
    </citation>
    <scope>NUCLEOTIDE SEQUENCE</scope>
    <source>
        <strain evidence="3">IMI 360193</strain>
    </source>
</reference>
<feature type="compositionally biased region" description="Low complexity" evidence="1">
    <location>
        <begin position="254"/>
        <end position="267"/>
    </location>
</feature>
<proteinExistence type="predicted"/>
<dbReference type="EMBL" id="JAPEUV010000027">
    <property type="protein sequence ID" value="KAJ4338805.1"/>
    <property type="molecule type" value="Genomic_DNA"/>
</dbReference>
<feature type="compositionally biased region" description="Basic and acidic residues" evidence="1">
    <location>
        <begin position="712"/>
        <end position="739"/>
    </location>
</feature>
<dbReference type="PANTHER" id="PTHR33112">
    <property type="entry name" value="DOMAIN PROTEIN, PUTATIVE-RELATED"/>
    <property type="match status" value="1"/>
</dbReference>
<gene>
    <name evidence="3" type="ORF">N0V87_003720</name>
</gene>
<feature type="region of interest" description="Disordered" evidence="1">
    <location>
        <begin position="408"/>
        <end position="645"/>
    </location>
</feature>
<protein>
    <recommendedName>
        <fullName evidence="2">Heterokaryon incompatibility domain-containing protein</fullName>
    </recommendedName>
</protein>
<dbReference type="OrthoDB" id="3068835at2759"/>
<feature type="region of interest" description="Disordered" evidence="1">
    <location>
        <begin position="667"/>
        <end position="810"/>
    </location>
</feature>
<accession>A0A9W8X2W3</accession>
<feature type="region of interest" description="Disordered" evidence="1">
    <location>
        <begin position="253"/>
        <end position="301"/>
    </location>
</feature>
<evidence type="ECO:0000256" key="1">
    <source>
        <dbReference type="SAM" id="MobiDB-lite"/>
    </source>
</evidence>
<dbReference type="PANTHER" id="PTHR33112:SF16">
    <property type="entry name" value="HETEROKARYON INCOMPATIBILITY DOMAIN-CONTAINING PROTEIN"/>
    <property type="match status" value="1"/>
</dbReference>
<evidence type="ECO:0000313" key="4">
    <source>
        <dbReference type="Proteomes" id="UP001140562"/>
    </source>
</evidence>
<feature type="compositionally biased region" description="Low complexity" evidence="1">
    <location>
        <begin position="628"/>
        <end position="637"/>
    </location>
</feature>
<feature type="compositionally biased region" description="Basic and acidic residues" evidence="1">
    <location>
        <begin position="673"/>
        <end position="700"/>
    </location>
</feature>
<evidence type="ECO:0000259" key="2">
    <source>
        <dbReference type="Pfam" id="PF06985"/>
    </source>
</evidence>
<dbReference type="Pfam" id="PF06985">
    <property type="entry name" value="HET"/>
    <property type="match status" value="1"/>
</dbReference>
<feature type="compositionally biased region" description="Gly residues" evidence="1">
    <location>
        <begin position="422"/>
        <end position="458"/>
    </location>
</feature>
<keyword evidence="4" id="KW-1185">Reference proteome</keyword>
<feature type="compositionally biased region" description="Basic and acidic residues" evidence="1">
    <location>
        <begin position="768"/>
        <end position="782"/>
    </location>
</feature>
<evidence type="ECO:0000313" key="3">
    <source>
        <dbReference type="EMBL" id="KAJ4338805.1"/>
    </source>
</evidence>
<feature type="compositionally biased region" description="Basic residues" evidence="1">
    <location>
        <begin position="758"/>
        <end position="767"/>
    </location>
</feature>
<dbReference type="Proteomes" id="UP001140562">
    <property type="component" value="Unassembled WGS sequence"/>
</dbReference>